<evidence type="ECO:0000259" key="1">
    <source>
        <dbReference type="Pfam" id="PF17906"/>
    </source>
</evidence>
<gene>
    <name evidence="2" type="primary">AVEN_12039_1</name>
    <name evidence="2" type="ORF">TNCT_171991</name>
</gene>
<dbReference type="AlphaFoldDB" id="A0A8X6KU46"/>
<proteinExistence type="predicted"/>
<accession>A0A8X6KU46</accession>
<feature type="domain" description="Mos1 transposase HTH" evidence="1">
    <location>
        <begin position="7"/>
        <end position="54"/>
    </location>
</feature>
<dbReference type="EMBL" id="BMAO01022879">
    <property type="protein sequence ID" value="GFQ85189.1"/>
    <property type="molecule type" value="Genomic_DNA"/>
</dbReference>
<dbReference type="InterPro" id="IPR041426">
    <property type="entry name" value="Mos1_HTH"/>
</dbReference>
<dbReference type="OrthoDB" id="8028980at2759"/>
<organism evidence="2 3">
    <name type="scientific">Trichonephila clavata</name>
    <name type="common">Joro spider</name>
    <name type="synonym">Nephila clavata</name>
    <dbReference type="NCBI Taxonomy" id="2740835"/>
    <lineage>
        <taxon>Eukaryota</taxon>
        <taxon>Metazoa</taxon>
        <taxon>Ecdysozoa</taxon>
        <taxon>Arthropoda</taxon>
        <taxon>Chelicerata</taxon>
        <taxon>Arachnida</taxon>
        <taxon>Araneae</taxon>
        <taxon>Araneomorphae</taxon>
        <taxon>Entelegynae</taxon>
        <taxon>Araneoidea</taxon>
        <taxon>Nephilidae</taxon>
        <taxon>Trichonephila</taxon>
    </lineage>
</organism>
<evidence type="ECO:0000313" key="2">
    <source>
        <dbReference type="EMBL" id="GFQ85189.1"/>
    </source>
</evidence>
<evidence type="ECO:0000313" key="3">
    <source>
        <dbReference type="Proteomes" id="UP000887116"/>
    </source>
</evidence>
<comment type="caution">
    <text evidence="2">The sequence shown here is derived from an EMBL/GenBank/DDBJ whole genome shotgun (WGS) entry which is preliminary data.</text>
</comment>
<dbReference type="Pfam" id="PF17906">
    <property type="entry name" value="HTH_48"/>
    <property type="match status" value="1"/>
</dbReference>
<keyword evidence="3" id="KW-1185">Reference proteome</keyword>
<reference evidence="2" key="1">
    <citation type="submission" date="2020-07" db="EMBL/GenBank/DDBJ databases">
        <title>Multicomponent nature underlies the extraordinary mechanical properties of spider dragline silk.</title>
        <authorList>
            <person name="Kono N."/>
            <person name="Nakamura H."/>
            <person name="Mori M."/>
            <person name="Yoshida Y."/>
            <person name="Ohtoshi R."/>
            <person name="Malay A.D."/>
            <person name="Moran D.A.P."/>
            <person name="Tomita M."/>
            <person name="Numata K."/>
            <person name="Arakawa K."/>
        </authorList>
    </citation>
    <scope>NUCLEOTIDE SEQUENCE</scope>
</reference>
<dbReference type="Proteomes" id="UP000887116">
    <property type="component" value="Unassembled WGS sequence"/>
</dbReference>
<name>A0A8X6KU46_TRICU</name>
<protein>
    <submittedName>
        <fullName evidence="2">HTH_48 domain-containing protein</fullName>
    </submittedName>
</protein>
<sequence length="76" mass="8730">MVLSCQQMRTIMYCEFWNKLSATKCHKKVCEGLGFRTISNDAVKVWFRKCKEGNLDIEDEPHSGCPNGVDCEKLND</sequence>
<dbReference type="Gene3D" id="1.10.10.1450">
    <property type="match status" value="1"/>
</dbReference>